<organism evidence="2">
    <name type="scientific">Spongospora subterranea</name>
    <dbReference type="NCBI Taxonomy" id="70186"/>
    <lineage>
        <taxon>Eukaryota</taxon>
        <taxon>Sar</taxon>
        <taxon>Rhizaria</taxon>
        <taxon>Endomyxa</taxon>
        <taxon>Phytomyxea</taxon>
        <taxon>Plasmodiophorida</taxon>
        <taxon>Plasmodiophoridae</taxon>
        <taxon>Spongospora</taxon>
    </lineage>
</organism>
<accession>A0A0H5R0P5</accession>
<dbReference type="GO" id="GO:0004523">
    <property type="term" value="F:RNA-DNA hybrid ribonuclease activity"/>
    <property type="evidence" value="ECO:0007669"/>
    <property type="project" value="InterPro"/>
</dbReference>
<dbReference type="InterPro" id="IPR012337">
    <property type="entry name" value="RNaseH-like_sf"/>
</dbReference>
<dbReference type="InterPro" id="IPR036397">
    <property type="entry name" value="RNaseH_sf"/>
</dbReference>
<dbReference type="Gene3D" id="3.30.420.10">
    <property type="entry name" value="Ribonuclease H-like superfamily/Ribonuclease H"/>
    <property type="match status" value="1"/>
</dbReference>
<dbReference type="GO" id="GO:0003676">
    <property type="term" value="F:nucleic acid binding"/>
    <property type="evidence" value="ECO:0007669"/>
    <property type="project" value="InterPro"/>
</dbReference>
<dbReference type="AlphaFoldDB" id="A0A0H5R0P5"/>
<dbReference type="PROSITE" id="PS50879">
    <property type="entry name" value="RNASE_H_1"/>
    <property type="match status" value="1"/>
</dbReference>
<reference evidence="2" key="1">
    <citation type="submission" date="2015-04" db="EMBL/GenBank/DDBJ databases">
        <title>The genome sequence of the plant pathogenic Rhizarian Plasmodiophora brassicae reveals insights in its biotrophic life cycle and the origin of chitin synthesis.</title>
        <authorList>
            <person name="Schwelm A."/>
            <person name="Fogelqvist J."/>
            <person name="Knaust A."/>
            <person name="Julke S."/>
            <person name="Lilja T."/>
            <person name="Dhandapani V."/>
            <person name="Bonilla-Rosso G."/>
            <person name="Karlsson M."/>
            <person name="Shevchenko A."/>
            <person name="Choi S.R."/>
            <person name="Kim H.G."/>
            <person name="Park J.Y."/>
            <person name="Lim Y.P."/>
            <person name="Ludwig-Muller J."/>
            <person name="Dixelius C."/>
        </authorList>
    </citation>
    <scope>NUCLEOTIDE SEQUENCE</scope>
    <source>
        <tissue evidence="2">Potato root galls</tissue>
    </source>
</reference>
<dbReference type="SUPFAM" id="SSF53098">
    <property type="entry name" value="Ribonuclease H-like"/>
    <property type="match status" value="1"/>
</dbReference>
<dbReference type="EMBL" id="HACM01007328">
    <property type="protein sequence ID" value="CRZ07770.1"/>
    <property type="molecule type" value="Transcribed_RNA"/>
</dbReference>
<evidence type="ECO:0000259" key="1">
    <source>
        <dbReference type="PROSITE" id="PS50879"/>
    </source>
</evidence>
<evidence type="ECO:0000313" key="2">
    <source>
        <dbReference type="EMBL" id="CRZ07770.1"/>
    </source>
</evidence>
<name>A0A0H5R0P5_9EUKA</name>
<protein>
    <recommendedName>
        <fullName evidence="1">RNase H type-1 domain-containing protein</fullName>
    </recommendedName>
</protein>
<sequence>MAGLHLAKSGESLRERVPKGYKTIHAKVDIAANILEALYTVNYHKSTRTEAIAKHKRNELLPRNPDVEIWTDGRYTNGKKGGAAALIRYKNTNGETANYTEEKSQIKLGRTITSSYEAEIIALHAGLELAVDKKFKKRTIHILSNLEEYMLLWQTLLEC</sequence>
<feature type="domain" description="RNase H type-1" evidence="1">
    <location>
        <begin position="63"/>
        <end position="159"/>
    </location>
</feature>
<proteinExistence type="predicted"/>
<dbReference type="InterPro" id="IPR002156">
    <property type="entry name" value="RNaseH_domain"/>
</dbReference>